<sequence>MMGAAETLLAASEDGGKSEAALVSRMLVMHHDKSVWSKLQSVEDEPPPADTSPPSLQGVHNLFNPLQPLSSHSRTQKSIYKFNLKCYQGDDGVAGERSFDLRGKRVDGETLLLANVAADGRQLSPWGGGGTINHSLASSGDVNC</sequence>
<protein>
    <submittedName>
        <fullName evidence="2">Uncharacterized protein</fullName>
    </submittedName>
</protein>
<keyword evidence="3" id="KW-1185">Reference proteome</keyword>
<evidence type="ECO:0000256" key="1">
    <source>
        <dbReference type="SAM" id="MobiDB-lite"/>
    </source>
</evidence>
<dbReference type="AlphaFoldDB" id="A0A4Z2I6H2"/>
<feature type="region of interest" description="Disordered" evidence="1">
    <location>
        <begin position="37"/>
        <end position="57"/>
    </location>
</feature>
<accession>A0A4Z2I6H2</accession>
<evidence type="ECO:0000313" key="2">
    <source>
        <dbReference type="EMBL" id="TNN73538.1"/>
    </source>
</evidence>
<dbReference type="Proteomes" id="UP000314294">
    <property type="component" value="Unassembled WGS sequence"/>
</dbReference>
<name>A0A4Z2I6H2_9TELE</name>
<proteinExistence type="predicted"/>
<evidence type="ECO:0000313" key="3">
    <source>
        <dbReference type="Proteomes" id="UP000314294"/>
    </source>
</evidence>
<gene>
    <name evidence="2" type="ORF">EYF80_016133</name>
</gene>
<comment type="caution">
    <text evidence="2">The sequence shown here is derived from an EMBL/GenBank/DDBJ whole genome shotgun (WGS) entry which is preliminary data.</text>
</comment>
<reference evidence="2 3" key="1">
    <citation type="submission" date="2019-03" db="EMBL/GenBank/DDBJ databases">
        <title>First draft genome of Liparis tanakae, snailfish: a comprehensive survey of snailfish specific genes.</title>
        <authorList>
            <person name="Kim W."/>
            <person name="Song I."/>
            <person name="Jeong J.-H."/>
            <person name="Kim D."/>
            <person name="Kim S."/>
            <person name="Ryu S."/>
            <person name="Song J.Y."/>
            <person name="Lee S.K."/>
        </authorList>
    </citation>
    <scope>NUCLEOTIDE SEQUENCE [LARGE SCALE GENOMIC DNA]</scope>
    <source>
        <tissue evidence="2">Muscle</tissue>
    </source>
</reference>
<organism evidence="2 3">
    <name type="scientific">Liparis tanakae</name>
    <name type="common">Tanaka's snailfish</name>
    <dbReference type="NCBI Taxonomy" id="230148"/>
    <lineage>
        <taxon>Eukaryota</taxon>
        <taxon>Metazoa</taxon>
        <taxon>Chordata</taxon>
        <taxon>Craniata</taxon>
        <taxon>Vertebrata</taxon>
        <taxon>Euteleostomi</taxon>
        <taxon>Actinopterygii</taxon>
        <taxon>Neopterygii</taxon>
        <taxon>Teleostei</taxon>
        <taxon>Neoteleostei</taxon>
        <taxon>Acanthomorphata</taxon>
        <taxon>Eupercaria</taxon>
        <taxon>Perciformes</taxon>
        <taxon>Cottioidei</taxon>
        <taxon>Cottales</taxon>
        <taxon>Liparidae</taxon>
        <taxon>Liparis</taxon>
    </lineage>
</organism>
<dbReference type="EMBL" id="SRLO01000123">
    <property type="protein sequence ID" value="TNN73538.1"/>
    <property type="molecule type" value="Genomic_DNA"/>
</dbReference>